<feature type="domain" description="Protein kinase" evidence="2">
    <location>
        <begin position="50"/>
        <end position="334"/>
    </location>
</feature>
<feature type="region of interest" description="Disordered" evidence="1">
    <location>
        <begin position="270"/>
        <end position="299"/>
    </location>
</feature>
<dbReference type="InParanoid" id="A0A067PYG1"/>
<name>A0A067PYG1_9AGAM</name>
<dbReference type="InterPro" id="IPR011009">
    <property type="entry name" value="Kinase-like_dom_sf"/>
</dbReference>
<organism evidence="3 4">
    <name type="scientific">Jaapia argillacea MUCL 33604</name>
    <dbReference type="NCBI Taxonomy" id="933084"/>
    <lineage>
        <taxon>Eukaryota</taxon>
        <taxon>Fungi</taxon>
        <taxon>Dikarya</taxon>
        <taxon>Basidiomycota</taxon>
        <taxon>Agaricomycotina</taxon>
        <taxon>Agaricomycetes</taxon>
        <taxon>Agaricomycetidae</taxon>
        <taxon>Jaapiales</taxon>
        <taxon>Jaapiaceae</taxon>
        <taxon>Jaapia</taxon>
    </lineage>
</organism>
<dbReference type="GO" id="GO:0005524">
    <property type="term" value="F:ATP binding"/>
    <property type="evidence" value="ECO:0007669"/>
    <property type="project" value="InterPro"/>
</dbReference>
<evidence type="ECO:0000256" key="1">
    <source>
        <dbReference type="SAM" id="MobiDB-lite"/>
    </source>
</evidence>
<dbReference type="SUPFAM" id="SSF56112">
    <property type="entry name" value="Protein kinase-like (PK-like)"/>
    <property type="match status" value="1"/>
</dbReference>
<dbReference type="PANTHER" id="PTHR44329">
    <property type="entry name" value="SERINE/THREONINE-PROTEIN KINASE TNNI3K-RELATED"/>
    <property type="match status" value="1"/>
</dbReference>
<dbReference type="AlphaFoldDB" id="A0A067PYG1"/>
<dbReference type="EMBL" id="KL197725">
    <property type="protein sequence ID" value="KDQ55371.1"/>
    <property type="molecule type" value="Genomic_DNA"/>
</dbReference>
<evidence type="ECO:0000259" key="2">
    <source>
        <dbReference type="PROSITE" id="PS50011"/>
    </source>
</evidence>
<dbReference type="InterPro" id="IPR008271">
    <property type="entry name" value="Ser/Thr_kinase_AS"/>
</dbReference>
<sequence length="342" mass="37271">MMTPTVSPSSSSLVEASSTNEGFRECIFNSGPRPSHEQLFTLPDESQMSHEEFCFTGSGCTDLYRGKLGAMMVMIKAWRGASFSTSESQDFTRRLLVELKIWRSLSHPSVVSFLGLTWHWGQIPSMVFPFYKNGNIMSYLKSGMGDGGALLLDVASALVYMHNLDPPIAHGDIKGSNILISDDGHALLTDLGLGSVAAYSNFSIANIGSACRWLAPEIIYPGPGFEGEIRGSREGDVYSFGMTVLEVFTGEEPFANRKYGSMVVYDVINGRRPPRPAPPAPSSSSSKSKSKSTQPTSKMKVISDDLWSLIESCWVQEPEKRPGMGTVAAWLEVLTRVGEVAS</sequence>
<dbReference type="SMART" id="SM00220">
    <property type="entry name" value="S_TKc"/>
    <property type="match status" value="1"/>
</dbReference>
<dbReference type="PROSITE" id="PS00108">
    <property type="entry name" value="PROTEIN_KINASE_ST"/>
    <property type="match status" value="1"/>
</dbReference>
<keyword evidence="4" id="KW-1185">Reference proteome</keyword>
<evidence type="ECO:0000313" key="4">
    <source>
        <dbReference type="Proteomes" id="UP000027265"/>
    </source>
</evidence>
<proteinExistence type="predicted"/>
<protein>
    <recommendedName>
        <fullName evidence="2">Protein kinase domain-containing protein</fullName>
    </recommendedName>
</protein>
<dbReference type="InterPro" id="IPR051681">
    <property type="entry name" value="Ser/Thr_Kinases-Pseudokinases"/>
</dbReference>
<dbReference type="InterPro" id="IPR000719">
    <property type="entry name" value="Prot_kinase_dom"/>
</dbReference>
<dbReference type="PROSITE" id="PS50011">
    <property type="entry name" value="PROTEIN_KINASE_DOM"/>
    <property type="match status" value="1"/>
</dbReference>
<dbReference type="HOGENOM" id="CLU_000288_7_18_1"/>
<accession>A0A067PYG1</accession>
<dbReference type="Gene3D" id="1.10.510.10">
    <property type="entry name" value="Transferase(Phosphotransferase) domain 1"/>
    <property type="match status" value="1"/>
</dbReference>
<dbReference type="STRING" id="933084.A0A067PYG1"/>
<dbReference type="OrthoDB" id="538607at2759"/>
<dbReference type="PIRSF" id="PIRSF000654">
    <property type="entry name" value="Integrin-linked_kinase"/>
    <property type="match status" value="1"/>
</dbReference>
<evidence type="ECO:0000313" key="3">
    <source>
        <dbReference type="EMBL" id="KDQ55371.1"/>
    </source>
</evidence>
<reference evidence="4" key="1">
    <citation type="journal article" date="2014" name="Proc. Natl. Acad. Sci. U.S.A.">
        <title>Extensive sampling of basidiomycete genomes demonstrates inadequacy of the white-rot/brown-rot paradigm for wood decay fungi.</title>
        <authorList>
            <person name="Riley R."/>
            <person name="Salamov A.A."/>
            <person name="Brown D.W."/>
            <person name="Nagy L.G."/>
            <person name="Floudas D."/>
            <person name="Held B.W."/>
            <person name="Levasseur A."/>
            <person name="Lombard V."/>
            <person name="Morin E."/>
            <person name="Otillar R."/>
            <person name="Lindquist E.A."/>
            <person name="Sun H."/>
            <person name="LaButti K.M."/>
            <person name="Schmutz J."/>
            <person name="Jabbour D."/>
            <person name="Luo H."/>
            <person name="Baker S.E."/>
            <person name="Pisabarro A.G."/>
            <person name="Walton J.D."/>
            <person name="Blanchette R.A."/>
            <person name="Henrissat B."/>
            <person name="Martin F."/>
            <person name="Cullen D."/>
            <person name="Hibbett D.S."/>
            <person name="Grigoriev I.V."/>
        </authorList>
    </citation>
    <scope>NUCLEOTIDE SEQUENCE [LARGE SCALE GENOMIC DNA]</scope>
    <source>
        <strain evidence="4">MUCL 33604</strain>
    </source>
</reference>
<gene>
    <name evidence="3" type="ORF">JAAARDRAFT_37378</name>
</gene>
<dbReference type="Proteomes" id="UP000027265">
    <property type="component" value="Unassembled WGS sequence"/>
</dbReference>
<dbReference type="GO" id="GO:0004674">
    <property type="term" value="F:protein serine/threonine kinase activity"/>
    <property type="evidence" value="ECO:0007669"/>
    <property type="project" value="TreeGrafter"/>
</dbReference>
<dbReference type="Pfam" id="PF00069">
    <property type="entry name" value="Pkinase"/>
    <property type="match status" value="1"/>
</dbReference>